<comment type="pathway">
    <text evidence="2">Secondary metabolite biosynthesis.</text>
</comment>
<evidence type="ECO:0000256" key="1">
    <source>
        <dbReference type="ARBA" id="ARBA00001971"/>
    </source>
</evidence>
<dbReference type="InterPro" id="IPR036396">
    <property type="entry name" value="Cyt_P450_sf"/>
</dbReference>
<accession>A0A4S8L954</accession>
<comment type="similarity">
    <text evidence="3 10">Belongs to the cytochrome P450 family.</text>
</comment>
<keyword evidence="4 9" id="KW-0349">Heme</keyword>
<keyword evidence="8 10" id="KW-0503">Monooxygenase</keyword>
<gene>
    <name evidence="12" type="ORF">K435DRAFT_869637</name>
</gene>
<protein>
    <submittedName>
        <fullName evidence="12">Cytochrome P450</fullName>
    </submittedName>
</protein>
<evidence type="ECO:0000313" key="13">
    <source>
        <dbReference type="Proteomes" id="UP000297245"/>
    </source>
</evidence>
<dbReference type="InterPro" id="IPR002401">
    <property type="entry name" value="Cyt_P450_E_grp-I"/>
</dbReference>
<dbReference type="PRINTS" id="PR00385">
    <property type="entry name" value="P450"/>
</dbReference>
<dbReference type="CDD" id="cd11065">
    <property type="entry name" value="CYP64-like"/>
    <property type="match status" value="1"/>
</dbReference>
<keyword evidence="6 10" id="KW-0560">Oxidoreductase</keyword>
<evidence type="ECO:0000256" key="8">
    <source>
        <dbReference type="ARBA" id="ARBA00023033"/>
    </source>
</evidence>
<dbReference type="GO" id="GO:0016705">
    <property type="term" value="F:oxidoreductase activity, acting on paired donors, with incorporation or reduction of molecular oxygen"/>
    <property type="evidence" value="ECO:0007669"/>
    <property type="project" value="InterPro"/>
</dbReference>
<keyword evidence="7 9" id="KW-0408">Iron</keyword>
<dbReference type="GO" id="GO:0005506">
    <property type="term" value="F:iron ion binding"/>
    <property type="evidence" value="ECO:0007669"/>
    <property type="project" value="InterPro"/>
</dbReference>
<dbReference type="SUPFAM" id="SSF48264">
    <property type="entry name" value="Cytochrome P450"/>
    <property type="match status" value="1"/>
</dbReference>
<dbReference type="AlphaFoldDB" id="A0A4S8L954"/>
<dbReference type="PRINTS" id="PR00463">
    <property type="entry name" value="EP450I"/>
</dbReference>
<name>A0A4S8L954_DENBC</name>
<evidence type="ECO:0000256" key="4">
    <source>
        <dbReference type="ARBA" id="ARBA00022617"/>
    </source>
</evidence>
<dbReference type="InterPro" id="IPR017972">
    <property type="entry name" value="Cyt_P450_CS"/>
</dbReference>
<dbReference type="GO" id="GO:0004497">
    <property type="term" value="F:monooxygenase activity"/>
    <property type="evidence" value="ECO:0007669"/>
    <property type="project" value="UniProtKB-KW"/>
</dbReference>
<dbReference type="OrthoDB" id="1055148at2759"/>
<proteinExistence type="inferred from homology"/>
<dbReference type="PANTHER" id="PTHR46300">
    <property type="entry name" value="P450, PUTATIVE (EUROFUNG)-RELATED-RELATED"/>
    <property type="match status" value="1"/>
</dbReference>
<evidence type="ECO:0000256" key="3">
    <source>
        <dbReference type="ARBA" id="ARBA00010617"/>
    </source>
</evidence>
<dbReference type="Gene3D" id="1.10.630.10">
    <property type="entry name" value="Cytochrome P450"/>
    <property type="match status" value="1"/>
</dbReference>
<dbReference type="InterPro" id="IPR001128">
    <property type="entry name" value="Cyt_P450"/>
</dbReference>
<reference evidence="12 13" key="1">
    <citation type="journal article" date="2019" name="Nat. Ecol. Evol.">
        <title>Megaphylogeny resolves global patterns of mushroom evolution.</title>
        <authorList>
            <person name="Varga T."/>
            <person name="Krizsan K."/>
            <person name="Foldi C."/>
            <person name="Dima B."/>
            <person name="Sanchez-Garcia M."/>
            <person name="Sanchez-Ramirez S."/>
            <person name="Szollosi G.J."/>
            <person name="Szarkandi J.G."/>
            <person name="Papp V."/>
            <person name="Albert L."/>
            <person name="Andreopoulos W."/>
            <person name="Angelini C."/>
            <person name="Antonin V."/>
            <person name="Barry K.W."/>
            <person name="Bougher N.L."/>
            <person name="Buchanan P."/>
            <person name="Buyck B."/>
            <person name="Bense V."/>
            <person name="Catcheside P."/>
            <person name="Chovatia M."/>
            <person name="Cooper J."/>
            <person name="Damon W."/>
            <person name="Desjardin D."/>
            <person name="Finy P."/>
            <person name="Geml J."/>
            <person name="Haridas S."/>
            <person name="Hughes K."/>
            <person name="Justo A."/>
            <person name="Karasinski D."/>
            <person name="Kautmanova I."/>
            <person name="Kiss B."/>
            <person name="Kocsube S."/>
            <person name="Kotiranta H."/>
            <person name="LaButti K.M."/>
            <person name="Lechner B.E."/>
            <person name="Liimatainen K."/>
            <person name="Lipzen A."/>
            <person name="Lukacs Z."/>
            <person name="Mihaltcheva S."/>
            <person name="Morgado L.N."/>
            <person name="Niskanen T."/>
            <person name="Noordeloos M.E."/>
            <person name="Ohm R.A."/>
            <person name="Ortiz-Santana B."/>
            <person name="Ovrebo C."/>
            <person name="Racz N."/>
            <person name="Riley R."/>
            <person name="Savchenko A."/>
            <person name="Shiryaev A."/>
            <person name="Soop K."/>
            <person name="Spirin V."/>
            <person name="Szebenyi C."/>
            <person name="Tomsovsky M."/>
            <person name="Tulloss R.E."/>
            <person name="Uehling J."/>
            <person name="Grigoriev I.V."/>
            <person name="Vagvolgyi C."/>
            <person name="Papp T."/>
            <person name="Martin F.M."/>
            <person name="Miettinen O."/>
            <person name="Hibbett D.S."/>
            <person name="Nagy L.G."/>
        </authorList>
    </citation>
    <scope>NUCLEOTIDE SEQUENCE [LARGE SCALE GENOMIC DNA]</scope>
    <source>
        <strain evidence="12 13">CBS 962.96</strain>
    </source>
</reference>
<evidence type="ECO:0000256" key="10">
    <source>
        <dbReference type="RuleBase" id="RU000461"/>
    </source>
</evidence>
<sequence>MDINFITLLFALALAFVFFLSRRRQSTPPGPPGLPLLGNFLDLPKKEAWKTYIEWGKKYNSDFLSMKVPGQRFFILNSSKVCHDLLVKKSTIYSDRPHSTMLYDLIGVGWLIVFMKANTEYWKIHRYLFRKEFDSGDSTSVNKYHALQAARRLIHRLLTSKDYEGELRLAAVDLILSITYGITPTSFEHPFIQVTEAINKIFADVARGGYLVDVFPFLKYLPGWIPGIQFQGMASRARTYAKDVLTGPYSEIQDQLNSGTALSSVASRFFSEMQEGNNRSEMEKEVMRNVLANAYLAGSDTSTCALYNVVLALAIHPEVQKRAQKELDDVLGGPSLPDFNDYSRLPYVTALVNEVFRCYPVTPFAVYHVSTQDDVYNGYEIPKGSILIPNAYALLHDESLFGPNTDKFNPDRFIKPDGTVNPDLSNIEVAFGFGRRACPGRFIAKDTIWVMAASILTAFEITDPLDMNGNKLTSESTLEFTNAMISFPPRMKVTFKPRIPESIIHDAVKHQ</sequence>
<evidence type="ECO:0000256" key="5">
    <source>
        <dbReference type="ARBA" id="ARBA00022723"/>
    </source>
</evidence>
<dbReference type="GO" id="GO:0020037">
    <property type="term" value="F:heme binding"/>
    <property type="evidence" value="ECO:0007669"/>
    <property type="project" value="InterPro"/>
</dbReference>
<dbReference type="EMBL" id="ML179565">
    <property type="protein sequence ID" value="THU85111.1"/>
    <property type="molecule type" value="Genomic_DNA"/>
</dbReference>
<evidence type="ECO:0000256" key="11">
    <source>
        <dbReference type="SAM" id="SignalP"/>
    </source>
</evidence>
<evidence type="ECO:0000256" key="9">
    <source>
        <dbReference type="PIRSR" id="PIRSR602401-1"/>
    </source>
</evidence>
<evidence type="ECO:0000256" key="7">
    <source>
        <dbReference type="ARBA" id="ARBA00023004"/>
    </source>
</evidence>
<evidence type="ECO:0000313" key="12">
    <source>
        <dbReference type="EMBL" id="THU85111.1"/>
    </source>
</evidence>
<dbReference type="PROSITE" id="PS00086">
    <property type="entry name" value="CYTOCHROME_P450"/>
    <property type="match status" value="1"/>
</dbReference>
<keyword evidence="5 9" id="KW-0479">Metal-binding</keyword>
<evidence type="ECO:0000256" key="6">
    <source>
        <dbReference type="ARBA" id="ARBA00023002"/>
    </source>
</evidence>
<organism evidence="12 13">
    <name type="scientific">Dendrothele bispora (strain CBS 962.96)</name>
    <dbReference type="NCBI Taxonomy" id="1314807"/>
    <lineage>
        <taxon>Eukaryota</taxon>
        <taxon>Fungi</taxon>
        <taxon>Dikarya</taxon>
        <taxon>Basidiomycota</taxon>
        <taxon>Agaricomycotina</taxon>
        <taxon>Agaricomycetes</taxon>
        <taxon>Agaricomycetidae</taxon>
        <taxon>Agaricales</taxon>
        <taxon>Agaricales incertae sedis</taxon>
        <taxon>Dendrothele</taxon>
    </lineage>
</organism>
<feature type="chain" id="PRO_5020623412" evidence="11">
    <location>
        <begin position="27"/>
        <end position="511"/>
    </location>
</feature>
<keyword evidence="11" id="KW-0732">Signal</keyword>
<dbReference type="Proteomes" id="UP000297245">
    <property type="component" value="Unassembled WGS sequence"/>
</dbReference>
<dbReference type="PANTHER" id="PTHR46300:SF7">
    <property type="entry name" value="P450, PUTATIVE (EUROFUNG)-RELATED"/>
    <property type="match status" value="1"/>
</dbReference>
<feature type="binding site" description="axial binding residue" evidence="9">
    <location>
        <position position="438"/>
    </location>
    <ligand>
        <name>heme</name>
        <dbReference type="ChEBI" id="CHEBI:30413"/>
    </ligand>
    <ligandPart>
        <name>Fe</name>
        <dbReference type="ChEBI" id="CHEBI:18248"/>
    </ligandPart>
</feature>
<evidence type="ECO:0000256" key="2">
    <source>
        <dbReference type="ARBA" id="ARBA00005179"/>
    </source>
</evidence>
<feature type="signal peptide" evidence="11">
    <location>
        <begin position="1"/>
        <end position="26"/>
    </location>
</feature>
<dbReference type="Pfam" id="PF00067">
    <property type="entry name" value="p450"/>
    <property type="match status" value="1"/>
</dbReference>
<comment type="cofactor">
    <cofactor evidence="1 9">
        <name>heme</name>
        <dbReference type="ChEBI" id="CHEBI:30413"/>
    </cofactor>
</comment>
<keyword evidence="13" id="KW-1185">Reference proteome</keyword>
<dbReference type="InterPro" id="IPR050364">
    <property type="entry name" value="Cytochrome_P450_fung"/>
</dbReference>